<reference evidence="2 3" key="2">
    <citation type="journal article" date="2013" name="Genome Announc.">
        <title>Draft Genome Sequence of Methylobacterium mesophilicum Strain SR1.6/6, Isolated from Citrus sinensis.</title>
        <authorList>
            <person name="Marinho Almeida D."/>
            <person name="Dini-Andreote F."/>
            <person name="Camargo Neves A.A."/>
            <person name="Juca Ramos R.T."/>
            <person name="Andreote F.D."/>
            <person name="Carneiro A.R."/>
            <person name="Oliveira de Souza Lima A."/>
            <person name="Caracciolo Gomes de Sa P.H."/>
            <person name="Ribeiro Barbosa M.S."/>
            <person name="Araujo W.L."/>
            <person name="Silva A."/>
        </authorList>
    </citation>
    <scope>NUCLEOTIDE SEQUENCE [LARGE SCALE GENOMIC DNA]</scope>
    <source>
        <strain evidence="2 3">SR1.6/6</strain>
    </source>
</reference>
<dbReference type="PANTHER" id="PTHR36558:SF1">
    <property type="entry name" value="RESTRICTION ENDONUCLEASE DOMAIN-CONTAINING PROTEIN-RELATED"/>
    <property type="match status" value="1"/>
</dbReference>
<dbReference type="InterPro" id="IPR008538">
    <property type="entry name" value="Uma2"/>
</dbReference>
<dbReference type="Pfam" id="PF05685">
    <property type="entry name" value="Uma2"/>
    <property type="match status" value="1"/>
</dbReference>
<gene>
    <name evidence="2" type="ORF">MMSR116_22810</name>
</gene>
<dbReference type="CDD" id="cd06260">
    <property type="entry name" value="DUF820-like"/>
    <property type="match status" value="1"/>
</dbReference>
<accession>A0A6B9FPB3</accession>
<feature type="domain" description="Putative restriction endonuclease" evidence="1">
    <location>
        <begin position="14"/>
        <end position="165"/>
    </location>
</feature>
<keyword evidence="2" id="KW-0378">Hydrolase</keyword>
<protein>
    <submittedName>
        <fullName evidence="2">Uma2 family endonuclease</fullName>
    </submittedName>
</protein>
<dbReference type="AlphaFoldDB" id="A0A6B9FPB3"/>
<dbReference type="InterPro" id="IPR012296">
    <property type="entry name" value="Nuclease_put_TT1808"/>
</dbReference>
<keyword evidence="2" id="KW-0255">Endonuclease</keyword>
<name>A0A6B9FPB3_9HYPH</name>
<sequence>MALAVRRDARKGVAEYKRWLEPRPDEERWAPLDGEPVLMAPPRERHQAIVADLIRRNDDLTDGKGCSAMPGLAILSDAMDDVAPIPEVVVQVGPPVPNGCAADLLRVAEVLSPTTMSLDCGRKIDFYRTVPSLSTFPIVCSDEARIAVWRRAGEDWSVAAVGLDGTVPPPDLDGAVPVRDIDRGLAF</sequence>
<evidence type="ECO:0000313" key="3">
    <source>
        <dbReference type="Proteomes" id="UP000012488"/>
    </source>
</evidence>
<dbReference type="RefSeq" id="WP_039894353.1">
    <property type="nucleotide sequence ID" value="NZ_CP043538.1"/>
</dbReference>
<dbReference type="KEGG" id="mmes:MMSR116_22810"/>
<dbReference type="GO" id="GO:0004519">
    <property type="term" value="F:endonuclease activity"/>
    <property type="evidence" value="ECO:0007669"/>
    <property type="project" value="UniProtKB-KW"/>
</dbReference>
<dbReference type="OrthoDB" id="155284at2"/>
<dbReference type="InterPro" id="IPR011335">
    <property type="entry name" value="Restrct_endonuc-II-like"/>
</dbReference>
<dbReference type="Gene3D" id="3.90.1570.10">
    <property type="entry name" value="tt1808, chain A"/>
    <property type="match status" value="1"/>
</dbReference>
<evidence type="ECO:0000313" key="2">
    <source>
        <dbReference type="EMBL" id="QGY04420.1"/>
    </source>
</evidence>
<dbReference type="SUPFAM" id="SSF52980">
    <property type="entry name" value="Restriction endonuclease-like"/>
    <property type="match status" value="1"/>
</dbReference>
<organism evidence="2 3">
    <name type="scientific">Methylobacterium mesophilicum SR1.6/6</name>
    <dbReference type="NCBI Taxonomy" id="908290"/>
    <lineage>
        <taxon>Bacteria</taxon>
        <taxon>Pseudomonadati</taxon>
        <taxon>Pseudomonadota</taxon>
        <taxon>Alphaproteobacteria</taxon>
        <taxon>Hyphomicrobiales</taxon>
        <taxon>Methylobacteriaceae</taxon>
        <taxon>Methylobacterium</taxon>
    </lineage>
</organism>
<dbReference type="Proteomes" id="UP000012488">
    <property type="component" value="Chromosome"/>
</dbReference>
<dbReference type="PANTHER" id="PTHR36558">
    <property type="entry name" value="GLR1098 PROTEIN"/>
    <property type="match status" value="1"/>
</dbReference>
<dbReference type="EMBL" id="CP043538">
    <property type="protein sequence ID" value="QGY04420.1"/>
    <property type="molecule type" value="Genomic_DNA"/>
</dbReference>
<reference evidence="2 3" key="1">
    <citation type="journal article" date="2012" name="Genet. Mol. Biol.">
        <title>Analysis of 16S rRNA and mxaF genes revealing insights into Methylobacterium niche-specific plant association.</title>
        <authorList>
            <person name="Dourado M.N."/>
            <person name="Andreote F.D."/>
            <person name="Dini-Andreote F."/>
            <person name="Conti R."/>
            <person name="Araujo J.M."/>
            <person name="Araujo W.L."/>
        </authorList>
    </citation>
    <scope>NUCLEOTIDE SEQUENCE [LARGE SCALE GENOMIC DNA]</scope>
    <source>
        <strain evidence="2 3">SR1.6/6</strain>
    </source>
</reference>
<evidence type="ECO:0000259" key="1">
    <source>
        <dbReference type="Pfam" id="PF05685"/>
    </source>
</evidence>
<proteinExistence type="predicted"/>
<keyword evidence="2" id="KW-0540">Nuclease</keyword>